<dbReference type="GO" id="GO:0006729">
    <property type="term" value="P:tetrahydrobiopterin biosynthetic process"/>
    <property type="evidence" value="ECO:0007669"/>
    <property type="project" value="TreeGrafter"/>
</dbReference>
<organism evidence="5">
    <name type="scientific">Lygus hesperus</name>
    <name type="common">Western plant bug</name>
    <dbReference type="NCBI Taxonomy" id="30085"/>
    <lineage>
        <taxon>Eukaryota</taxon>
        <taxon>Metazoa</taxon>
        <taxon>Ecdysozoa</taxon>
        <taxon>Arthropoda</taxon>
        <taxon>Hexapoda</taxon>
        <taxon>Insecta</taxon>
        <taxon>Pterygota</taxon>
        <taxon>Neoptera</taxon>
        <taxon>Paraneoptera</taxon>
        <taxon>Hemiptera</taxon>
        <taxon>Heteroptera</taxon>
        <taxon>Panheteroptera</taxon>
        <taxon>Cimicomorpha</taxon>
        <taxon>Miridae</taxon>
        <taxon>Mirini</taxon>
        <taxon>Lygus</taxon>
    </lineage>
</organism>
<dbReference type="GO" id="GO:0004757">
    <property type="term" value="F:sepiapterin reductase (NADP+) activity"/>
    <property type="evidence" value="ECO:0007669"/>
    <property type="project" value="TreeGrafter"/>
</dbReference>
<reference evidence="5" key="1">
    <citation type="journal article" date="2014" name="PLoS ONE">
        <title>Transcriptome-Based Identification of ABC Transporters in the Western Tarnished Plant Bug Lygus hesperus.</title>
        <authorList>
            <person name="Hull J.J."/>
            <person name="Chaney K."/>
            <person name="Geib S.M."/>
            <person name="Fabrick J.A."/>
            <person name="Brent C.S."/>
            <person name="Walsh D."/>
            <person name="Lavine L.C."/>
        </authorList>
    </citation>
    <scope>NUCLEOTIDE SEQUENCE</scope>
</reference>
<dbReference type="EMBL" id="GBHO01025552">
    <property type="protein sequence ID" value="JAG18052.1"/>
    <property type="molecule type" value="Transcribed_RNA"/>
</dbReference>
<comment type="subcellular location">
    <subcellularLocation>
        <location evidence="1">Cytoplasm</location>
    </subcellularLocation>
</comment>
<dbReference type="Gene3D" id="3.40.50.720">
    <property type="entry name" value="NAD(P)-binding Rossmann-like Domain"/>
    <property type="match status" value="1"/>
</dbReference>
<evidence type="ECO:0000313" key="8">
    <source>
        <dbReference type="EMBL" id="JAP96724.1"/>
    </source>
</evidence>
<dbReference type="GO" id="GO:0005737">
    <property type="term" value="C:cytoplasm"/>
    <property type="evidence" value="ECO:0007669"/>
    <property type="project" value="UniProtKB-SubCell"/>
</dbReference>
<dbReference type="InterPro" id="IPR051721">
    <property type="entry name" value="Biopterin_syn/organic_redct"/>
</dbReference>
<name>A0A0A9XDI4_LYGHE</name>
<evidence type="ECO:0000313" key="6">
    <source>
        <dbReference type="EMBL" id="JAG18052.1"/>
    </source>
</evidence>
<evidence type="ECO:0000313" key="7">
    <source>
        <dbReference type="EMBL" id="JAG47772.1"/>
    </source>
</evidence>
<protein>
    <submittedName>
        <fullName evidence="5">Sepiapterin reductase</fullName>
    </submittedName>
</protein>
<dbReference type="InterPro" id="IPR036291">
    <property type="entry name" value="NAD(P)-bd_dom_sf"/>
</dbReference>
<reference evidence="7" key="3">
    <citation type="submission" date="2014-09" db="EMBL/GenBank/DDBJ databases">
        <authorList>
            <person name="Magalhaes I.L.F."/>
            <person name="Oliveira U."/>
            <person name="Santos F.R."/>
            <person name="Vidigal T.H.D.A."/>
            <person name="Brescovit A.D."/>
            <person name="Santos A.J."/>
        </authorList>
    </citation>
    <scope>NUCLEOTIDE SEQUENCE</scope>
</reference>
<dbReference type="EMBL" id="GBHO01025555">
    <property type="protein sequence ID" value="JAG18049.1"/>
    <property type="molecule type" value="Transcribed_RNA"/>
</dbReference>
<dbReference type="EMBL" id="GBRD01018055">
    <property type="protein sequence ID" value="JAG47772.1"/>
    <property type="molecule type" value="Transcribed_RNA"/>
</dbReference>
<dbReference type="PANTHER" id="PTHR44085:SF2">
    <property type="entry name" value="SEPIAPTERIN REDUCTASE"/>
    <property type="match status" value="1"/>
</dbReference>
<evidence type="ECO:0000256" key="4">
    <source>
        <dbReference type="ARBA" id="ARBA00023002"/>
    </source>
</evidence>
<reference evidence="8" key="4">
    <citation type="journal article" date="2016" name="Gigascience">
        <title>De novo construction of an expanded transcriptome assembly for the western tarnished plant bug, Lygus hesperus.</title>
        <authorList>
            <person name="Tassone E.E."/>
            <person name="Geib S.M."/>
            <person name="Hall B."/>
            <person name="Fabrick J.A."/>
            <person name="Brent C.S."/>
            <person name="Hull J.J."/>
        </authorList>
    </citation>
    <scope>NUCLEOTIDE SEQUENCE</scope>
</reference>
<evidence type="ECO:0000313" key="5">
    <source>
        <dbReference type="EMBL" id="JAG18049.1"/>
    </source>
</evidence>
<keyword evidence="2" id="KW-0963">Cytoplasm</keyword>
<evidence type="ECO:0000256" key="3">
    <source>
        <dbReference type="ARBA" id="ARBA00022857"/>
    </source>
</evidence>
<dbReference type="PANTHER" id="PTHR44085">
    <property type="entry name" value="SEPIAPTERIN REDUCTASE"/>
    <property type="match status" value="1"/>
</dbReference>
<dbReference type="SUPFAM" id="SSF51735">
    <property type="entry name" value="NAD(P)-binding Rossmann-fold domains"/>
    <property type="match status" value="1"/>
</dbReference>
<accession>A0A0A9XDI4</accession>
<dbReference type="EMBL" id="GBRD01017303">
    <property type="protein sequence ID" value="JAG48524.1"/>
    <property type="molecule type" value="Transcribed_RNA"/>
</dbReference>
<keyword evidence="3" id="KW-0521">NADP</keyword>
<keyword evidence="4" id="KW-0560">Oxidoreductase</keyword>
<sequence>MSKITGTKAFCLITGGSQGIGQGVAFEFAKVLAPDSKLCLTARSVSSLNATARKIKEINPDVLTEYVGCDLSKDFDILLKRLESFGSESYDAFFLVHNAGSEGKGFLAKDMDSVQYWQEYMSLNLYSMTAITSAFLRIFNSGAPRTIINITSLAAVAPFKGMGFYCVSKASREMYLKVLAVENPDLRILNYSPGVVKTDMISRVITTVNDQSTKQSFESLVKENKLVEPSETVGYMIKVLDEGSFKNDGRVDFFDREVTNGVAT</sequence>
<gene>
    <name evidence="5" type="primary">SPR_1</name>
    <name evidence="8" type="synonym">SPR</name>
    <name evidence="6" type="synonym">SPR_0</name>
    <name evidence="6" type="ORF">CM83_56833</name>
    <name evidence="5" type="ORF">CM83_56835</name>
    <name evidence="8" type="ORF">g.61290</name>
</gene>
<evidence type="ECO:0000256" key="2">
    <source>
        <dbReference type="ARBA" id="ARBA00022490"/>
    </source>
</evidence>
<dbReference type="EMBL" id="GDHC01021904">
    <property type="protein sequence ID" value="JAP96724.1"/>
    <property type="molecule type" value="Transcribed_RNA"/>
</dbReference>
<dbReference type="AlphaFoldDB" id="A0A0A9XDI4"/>
<proteinExistence type="predicted"/>
<dbReference type="Pfam" id="PF00106">
    <property type="entry name" value="adh_short"/>
    <property type="match status" value="1"/>
</dbReference>
<evidence type="ECO:0000256" key="1">
    <source>
        <dbReference type="ARBA" id="ARBA00004496"/>
    </source>
</evidence>
<reference evidence="5" key="2">
    <citation type="submission" date="2014-07" db="EMBL/GenBank/DDBJ databases">
        <authorList>
            <person name="Hull J."/>
        </authorList>
    </citation>
    <scope>NUCLEOTIDE SEQUENCE</scope>
</reference>
<dbReference type="InterPro" id="IPR002347">
    <property type="entry name" value="SDR_fam"/>
</dbReference>
<dbReference type="PRINTS" id="PR00081">
    <property type="entry name" value="GDHRDH"/>
</dbReference>